<protein>
    <submittedName>
        <fullName evidence="5">Chemotaxis protein methyltransferase CheR</fullName>
    </submittedName>
</protein>
<name>A0A1I3J390_9SPIR</name>
<dbReference type="GO" id="GO:0032259">
    <property type="term" value="P:methylation"/>
    <property type="evidence" value="ECO:0007669"/>
    <property type="project" value="UniProtKB-KW"/>
</dbReference>
<evidence type="ECO:0000313" key="6">
    <source>
        <dbReference type="Proteomes" id="UP000182737"/>
    </source>
</evidence>
<evidence type="ECO:0000313" key="5">
    <source>
        <dbReference type="EMBL" id="SFI54629.1"/>
    </source>
</evidence>
<evidence type="ECO:0000256" key="3">
    <source>
        <dbReference type="ARBA" id="ARBA00022691"/>
    </source>
</evidence>
<dbReference type="InterPro" id="IPR022642">
    <property type="entry name" value="CheR_C"/>
</dbReference>
<dbReference type="AlphaFoldDB" id="A0A1I3J390"/>
<evidence type="ECO:0000256" key="1">
    <source>
        <dbReference type="ARBA" id="ARBA00022603"/>
    </source>
</evidence>
<dbReference type="InterPro" id="IPR000780">
    <property type="entry name" value="CheR_MeTrfase"/>
</dbReference>
<dbReference type="SMART" id="SM00138">
    <property type="entry name" value="MeTrc"/>
    <property type="match status" value="1"/>
</dbReference>
<gene>
    <name evidence="5" type="ORF">SAMN04487775_102304</name>
</gene>
<dbReference type="RefSeq" id="WP_074930686.1">
    <property type="nucleotide sequence ID" value="NZ_FORI01000002.1"/>
</dbReference>
<dbReference type="PRINTS" id="PR00996">
    <property type="entry name" value="CHERMTFRASE"/>
</dbReference>
<proteinExistence type="predicted"/>
<dbReference type="InterPro" id="IPR029063">
    <property type="entry name" value="SAM-dependent_MTases_sf"/>
</dbReference>
<dbReference type="InterPro" id="IPR050903">
    <property type="entry name" value="Bact_Chemotaxis_MeTrfase"/>
</dbReference>
<dbReference type="PANTHER" id="PTHR24422">
    <property type="entry name" value="CHEMOTAXIS PROTEIN METHYLTRANSFERASE"/>
    <property type="match status" value="1"/>
</dbReference>
<organism evidence="5 6">
    <name type="scientific">Treponema bryantii</name>
    <dbReference type="NCBI Taxonomy" id="163"/>
    <lineage>
        <taxon>Bacteria</taxon>
        <taxon>Pseudomonadati</taxon>
        <taxon>Spirochaetota</taxon>
        <taxon>Spirochaetia</taxon>
        <taxon>Spirochaetales</taxon>
        <taxon>Treponemataceae</taxon>
        <taxon>Treponema</taxon>
    </lineage>
</organism>
<keyword evidence="6" id="KW-1185">Reference proteome</keyword>
<keyword evidence="1 5" id="KW-0489">Methyltransferase</keyword>
<sequence>MEDKEFSDIIALISRQTGIIPRESHKSGILNFIEKRKKEIDLGGLDYYNYIILNKSELDILLNNATVNETYFFREEAQFSLLKTKLLPELQSKLGTSPVKIWSAAASSGEEIYSLYLLASSLGIKTECIATDINTSVLEKCESGTYKANSVKAVDGAKFNYLLSPYFTQNKAVQIPKEICAKIERNKINLSKPESIFPKNVNLVFIRNVFVYFTVEMRKAILQKIVDDSLAPDGYIFLSMNEIATIDSTIIPKGLEKCSDGNVFYFHKKVT</sequence>
<reference evidence="6" key="1">
    <citation type="submission" date="2016-10" db="EMBL/GenBank/DDBJ databases">
        <authorList>
            <person name="Varghese N."/>
            <person name="Submissions S."/>
        </authorList>
    </citation>
    <scope>NUCLEOTIDE SEQUENCE [LARGE SCALE GENOMIC DNA]</scope>
    <source>
        <strain evidence="6">XBD1002</strain>
    </source>
</reference>
<evidence type="ECO:0000259" key="4">
    <source>
        <dbReference type="PROSITE" id="PS50123"/>
    </source>
</evidence>
<feature type="domain" description="CheR-type methyltransferase" evidence="4">
    <location>
        <begin position="1"/>
        <end position="242"/>
    </location>
</feature>
<dbReference type="PANTHER" id="PTHR24422:SF19">
    <property type="entry name" value="CHEMOTAXIS PROTEIN METHYLTRANSFERASE"/>
    <property type="match status" value="1"/>
</dbReference>
<evidence type="ECO:0000256" key="2">
    <source>
        <dbReference type="ARBA" id="ARBA00022679"/>
    </source>
</evidence>
<dbReference type="Pfam" id="PF01739">
    <property type="entry name" value="CheR"/>
    <property type="match status" value="1"/>
</dbReference>
<dbReference type="Proteomes" id="UP000182737">
    <property type="component" value="Unassembled WGS sequence"/>
</dbReference>
<dbReference type="SUPFAM" id="SSF53335">
    <property type="entry name" value="S-adenosyl-L-methionine-dependent methyltransferases"/>
    <property type="match status" value="1"/>
</dbReference>
<keyword evidence="2 5" id="KW-0808">Transferase</keyword>
<keyword evidence="3" id="KW-0949">S-adenosyl-L-methionine</keyword>
<accession>A0A1I3J390</accession>
<dbReference type="PROSITE" id="PS50123">
    <property type="entry name" value="CHER"/>
    <property type="match status" value="1"/>
</dbReference>
<dbReference type="GO" id="GO:0008757">
    <property type="term" value="F:S-adenosylmethionine-dependent methyltransferase activity"/>
    <property type="evidence" value="ECO:0007669"/>
    <property type="project" value="InterPro"/>
</dbReference>
<dbReference type="OrthoDB" id="9816309at2"/>
<dbReference type="EMBL" id="FORI01000002">
    <property type="protein sequence ID" value="SFI54629.1"/>
    <property type="molecule type" value="Genomic_DNA"/>
</dbReference>
<dbReference type="Gene3D" id="3.40.50.150">
    <property type="entry name" value="Vaccinia Virus protein VP39"/>
    <property type="match status" value="1"/>
</dbReference>